<proteinExistence type="predicted"/>
<dbReference type="EMBL" id="BK032738">
    <property type="protein sequence ID" value="DAF57764.1"/>
    <property type="molecule type" value="Genomic_DNA"/>
</dbReference>
<sequence>MWSEAKLTNAGKKIHAELLANKMKLKIEEIWFGDGSVSDVEQATDLGHKKIKADIISVIQDGVDCKVRFRVSNRGTQDAITLREIGFYVRNADAQLVLFSAMTDDTPATLPVMGANGETRHTLTVAFGYSNAENVTVDGTVTEGLSADEVRQEIKTHDEATDAHKKQFDKKADKADFIAFKSSVIDIVGGHNMPLVMRSIIDWERMKRLNNGVDVRDAVNSQTGITAYSGDATGYDFHRGDIYLSEDFTTFDKILIISTTDTGTYRSIKEYDVCVLDYLMSQPGPIDIGPNNNNIWQINPRVQTAALGRSGIVSTNTLLAVNNQNTAIVDIVGIKYERV</sequence>
<name>A0A8S5T328_9CAUD</name>
<organism evidence="1">
    <name type="scientific">Myoviridae sp. ct31P9</name>
    <dbReference type="NCBI Taxonomy" id="2827657"/>
    <lineage>
        <taxon>Viruses</taxon>
        <taxon>Duplodnaviria</taxon>
        <taxon>Heunggongvirae</taxon>
        <taxon>Uroviricota</taxon>
        <taxon>Caudoviricetes</taxon>
    </lineage>
</organism>
<reference evidence="1" key="1">
    <citation type="journal article" date="2021" name="Proc. Natl. Acad. Sci. U.S.A.">
        <title>A Catalog of Tens of Thousands of Viruses from Human Metagenomes Reveals Hidden Associations with Chronic Diseases.</title>
        <authorList>
            <person name="Tisza M.J."/>
            <person name="Buck C.B."/>
        </authorList>
    </citation>
    <scope>NUCLEOTIDE SEQUENCE</scope>
    <source>
        <strain evidence="1">Ct31P9</strain>
    </source>
</reference>
<evidence type="ECO:0000313" key="1">
    <source>
        <dbReference type="EMBL" id="DAF57764.1"/>
    </source>
</evidence>
<protein>
    <submittedName>
        <fullName evidence="1">Tail-collar fiber protein</fullName>
    </submittedName>
</protein>
<accession>A0A8S5T328</accession>